<sequence>MYVKVQKVLQPLKEDLTECKCVERLINFLEAKKVLKASDMKHFDGISSDSELVDKLVEVLKKRDSAQALKVVEDFLKSDGTYAAARVKFAESWINEKNRRKIGNFAFHRLLAVG</sequence>
<keyword evidence="2" id="KW-1185">Reference proteome</keyword>
<dbReference type="InterPro" id="IPR011029">
    <property type="entry name" value="DEATH-like_dom_sf"/>
</dbReference>
<name>A0ABP1QW23_9HEXA</name>
<proteinExistence type="predicted"/>
<comment type="caution">
    <text evidence="1">The sequence shown here is derived from an EMBL/GenBank/DDBJ whole genome shotgun (WGS) entry which is preliminary data.</text>
</comment>
<evidence type="ECO:0000313" key="1">
    <source>
        <dbReference type="EMBL" id="CAL8112765.1"/>
    </source>
</evidence>
<evidence type="ECO:0000313" key="2">
    <source>
        <dbReference type="Proteomes" id="UP001642540"/>
    </source>
</evidence>
<organism evidence="1 2">
    <name type="scientific">Orchesella dallaii</name>
    <dbReference type="NCBI Taxonomy" id="48710"/>
    <lineage>
        <taxon>Eukaryota</taxon>
        <taxon>Metazoa</taxon>
        <taxon>Ecdysozoa</taxon>
        <taxon>Arthropoda</taxon>
        <taxon>Hexapoda</taxon>
        <taxon>Collembola</taxon>
        <taxon>Entomobryomorpha</taxon>
        <taxon>Entomobryoidea</taxon>
        <taxon>Orchesellidae</taxon>
        <taxon>Orchesellinae</taxon>
        <taxon>Orchesella</taxon>
    </lineage>
</organism>
<gene>
    <name evidence="1" type="ORF">ODALV1_LOCUS15772</name>
</gene>
<dbReference type="Proteomes" id="UP001642540">
    <property type="component" value="Unassembled WGS sequence"/>
</dbReference>
<protein>
    <submittedName>
        <fullName evidence="1">Uncharacterized protein</fullName>
    </submittedName>
</protein>
<accession>A0ABP1QW23</accession>
<dbReference type="EMBL" id="CAXLJM020000049">
    <property type="protein sequence ID" value="CAL8112765.1"/>
    <property type="molecule type" value="Genomic_DNA"/>
</dbReference>
<reference evidence="1 2" key="1">
    <citation type="submission" date="2024-08" db="EMBL/GenBank/DDBJ databases">
        <authorList>
            <person name="Cucini C."/>
            <person name="Frati F."/>
        </authorList>
    </citation>
    <scope>NUCLEOTIDE SEQUENCE [LARGE SCALE GENOMIC DNA]</scope>
</reference>
<dbReference type="Gene3D" id="1.10.533.10">
    <property type="entry name" value="Death Domain, Fas"/>
    <property type="match status" value="1"/>
</dbReference>